<sequence>MSLIGDLCNREPESIVKPVKRSADDPAEDNRYNEKLEKAKSKAVRHLFLIRHGQYNIDGNIDAERTLTDLGKLQADFTGQRLACLDIKWDLLVQSTMTRAQETANIIAKHLDKDIEVKDCQLLEEGAPIPPEPPVGHWRPEPRFFQDSARIEAAFRRYFYRAPPEQIDDTYTLLVCHANVIRYFVCKALQFPPEGWLRISLNHASITWVSIMPNGNVVLRSLSDTGHMDPKFITSRNSSKQAKDRAQKKQ</sequence>
<keyword evidence="6" id="KW-0496">Mitochondrion</keyword>
<dbReference type="Gene3D" id="3.40.50.1240">
    <property type="entry name" value="Phosphoglycerate mutase-like"/>
    <property type="match status" value="1"/>
</dbReference>
<dbReference type="GO" id="GO:0090141">
    <property type="term" value="P:positive regulation of mitochondrial fission"/>
    <property type="evidence" value="ECO:0007669"/>
    <property type="project" value="TreeGrafter"/>
</dbReference>
<comment type="similarity">
    <text evidence="2">Belongs to the phosphoglycerate mutase family. BPG-dependent PGAM subfamily.</text>
</comment>
<dbReference type="PANTHER" id="PTHR20935">
    <property type="entry name" value="PHOSPHOGLYCERATE MUTASE-RELATED"/>
    <property type="match status" value="1"/>
</dbReference>
<name>A0A9P0BTV0_CHRIL</name>
<evidence type="ECO:0000256" key="15">
    <source>
        <dbReference type="SAM" id="MobiDB-lite"/>
    </source>
</evidence>
<reference evidence="16" key="1">
    <citation type="submission" date="2021-12" db="EMBL/GenBank/DDBJ databases">
        <authorList>
            <person name="King R."/>
        </authorList>
    </citation>
    <scope>NUCLEOTIDE SEQUENCE</scope>
</reference>
<evidence type="ECO:0000256" key="9">
    <source>
        <dbReference type="ARBA" id="ARBA00038605"/>
    </source>
</evidence>
<gene>
    <name evidence="16" type="ORF">CINC_LOCUS6581</name>
</gene>
<evidence type="ECO:0000256" key="3">
    <source>
        <dbReference type="ARBA" id="ARBA00013081"/>
    </source>
</evidence>
<evidence type="ECO:0000256" key="8">
    <source>
        <dbReference type="ARBA" id="ARBA00037234"/>
    </source>
</evidence>
<comment type="subunit">
    <text evidence="9">Interacts with Pk92B/ASK1.</text>
</comment>
<evidence type="ECO:0000256" key="12">
    <source>
        <dbReference type="ARBA" id="ARBA00042520"/>
    </source>
</evidence>
<comment type="catalytic activity">
    <reaction evidence="13">
        <text>O-phospho-L-seryl-[protein] + H2O = L-seryl-[protein] + phosphate</text>
        <dbReference type="Rhea" id="RHEA:20629"/>
        <dbReference type="Rhea" id="RHEA-COMP:9863"/>
        <dbReference type="Rhea" id="RHEA-COMP:11604"/>
        <dbReference type="ChEBI" id="CHEBI:15377"/>
        <dbReference type="ChEBI" id="CHEBI:29999"/>
        <dbReference type="ChEBI" id="CHEBI:43474"/>
        <dbReference type="ChEBI" id="CHEBI:83421"/>
        <dbReference type="EC" id="3.1.3.16"/>
    </reaction>
</comment>
<dbReference type="EC" id="3.1.3.16" evidence="3"/>
<evidence type="ECO:0000256" key="13">
    <source>
        <dbReference type="ARBA" id="ARBA00047761"/>
    </source>
</evidence>
<dbReference type="EMBL" id="LR824024">
    <property type="protein sequence ID" value="CAH0595159.1"/>
    <property type="molecule type" value="Genomic_DNA"/>
</dbReference>
<dbReference type="Pfam" id="PF00300">
    <property type="entry name" value="His_Phos_1"/>
    <property type="match status" value="2"/>
</dbReference>
<evidence type="ECO:0000313" key="16">
    <source>
        <dbReference type="EMBL" id="CAH0595159.1"/>
    </source>
</evidence>
<evidence type="ECO:0000256" key="7">
    <source>
        <dbReference type="ARBA" id="ARBA00023136"/>
    </source>
</evidence>
<protein>
    <recommendedName>
        <fullName evidence="10">Serine/threonine-protein phosphatase PGAM5, mitochondrial</fullName>
        <ecNumber evidence="3">3.1.3.16</ecNumber>
    </recommendedName>
    <alternativeName>
        <fullName evidence="12">Phosphoglycerate mutase family member 5 homolog</fullName>
    </alternativeName>
    <alternativeName>
        <fullName evidence="11">Serine/threonine-protein phosphatase Pgam5, mitochondrial</fullName>
    </alternativeName>
</protein>
<keyword evidence="5" id="KW-0378">Hydrolase</keyword>
<dbReference type="Proteomes" id="UP001154114">
    <property type="component" value="Chromosome 21"/>
</dbReference>
<evidence type="ECO:0000256" key="2">
    <source>
        <dbReference type="ARBA" id="ARBA00006717"/>
    </source>
</evidence>
<evidence type="ECO:0000256" key="5">
    <source>
        <dbReference type="ARBA" id="ARBA00022801"/>
    </source>
</evidence>
<dbReference type="SMART" id="SM00855">
    <property type="entry name" value="PGAM"/>
    <property type="match status" value="1"/>
</dbReference>
<comment type="subcellular location">
    <subcellularLocation>
        <location evidence="1">Mitochondrion outer membrane</location>
    </subcellularLocation>
</comment>
<dbReference type="InterPro" id="IPR013078">
    <property type="entry name" value="His_Pase_superF_clade-1"/>
</dbReference>
<organism evidence="16 17">
    <name type="scientific">Chrysodeixis includens</name>
    <name type="common">Soybean looper</name>
    <name type="synonym">Pseudoplusia includens</name>
    <dbReference type="NCBI Taxonomy" id="689277"/>
    <lineage>
        <taxon>Eukaryota</taxon>
        <taxon>Metazoa</taxon>
        <taxon>Ecdysozoa</taxon>
        <taxon>Arthropoda</taxon>
        <taxon>Hexapoda</taxon>
        <taxon>Insecta</taxon>
        <taxon>Pterygota</taxon>
        <taxon>Neoptera</taxon>
        <taxon>Endopterygota</taxon>
        <taxon>Lepidoptera</taxon>
        <taxon>Glossata</taxon>
        <taxon>Ditrysia</taxon>
        <taxon>Noctuoidea</taxon>
        <taxon>Noctuidae</taxon>
        <taxon>Plusiinae</taxon>
        <taxon>Chrysodeixis</taxon>
    </lineage>
</organism>
<dbReference type="FunFam" id="3.40.50.1240:FF:000009">
    <property type="entry name" value="serine/threonine-protein phosphatase PGAM5, mitochondrial isoform X1"/>
    <property type="match status" value="1"/>
</dbReference>
<dbReference type="GO" id="GO:0005741">
    <property type="term" value="C:mitochondrial outer membrane"/>
    <property type="evidence" value="ECO:0007669"/>
    <property type="project" value="UniProtKB-SubCell"/>
</dbReference>
<evidence type="ECO:0000256" key="10">
    <source>
        <dbReference type="ARBA" id="ARBA00039765"/>
    </source>
</evidence>
<dbReference type="GO" id="GO:0004722">
    <property type="term" value="F:protein serine/threonine phosphatase activity"/>
    <property type="evidence" value="ECO:0007669"/>
    <property type="project" value="UniProtKB-EC"/>
</dbReference>
<accession>A0A9P0BTV0</accession>
<dbReference type="SUPFAM" id="SSF53254">
    <property type="entry name" value="Phosphoglycerate mutase-like"/>
    <property type="match status" value="1"/>
</dbReference>
<evidence type="ECO:0000256" key="1">
    <source>
        <dbReference type="ARBA" id="ARBA00004294"/>
    </source>
</evidence>
<comment type="catalytic activity">
    <reaction evidence="14">
        <text>O-phospho-L-threonyl-[protein] + H2O = L-threonyl-[protein] + phosphate</text>
        <dbReference type="Rhea" id="RHEA:47004"/>
        <dbReference type="Rhea" id="RHEA-COMP:11060"/>
        <dbReference type="Rhea" id="RHEA-COMP:11605"/>
        <dbReference type="ChEBI" id="CHEBI:15377"/>
        <dbReference type="ChEBI" id="CHEBI:30013"/>
        <dbReference type="ChEBI" id="CHEBI:43474"/>
        <dbReference type="ChEBI" id="CHEBI:61977"/>
        <dbReference type="EC" id="3.1.3.16"/>
    </reaction>
</comment>
<evidence type="ECO:0000313" key="17">
    <source>
        <dbReference type="Proteomes" id="UP001154114"/>
    </source>
</evidence>
<keyword evidence="17" id="KW-1185">Reference proteome</keyword>
<dbReference type="InterPro" id="IPR029033">
    <property type="entry name" value="His_PPase_superfam"/>
</dbReference>
<dbReference type="AlphaFoldDB" id="A0A9P0BTV0"/>
<dbReference type="CDD" id="cd07067">
    <property type="entry name" value="HP_PGM_like"/>
    <property type="match status" value="1"/>
</dbReference>
<dbReference type="InterPro" id="IPR051021">
    <property type="entry name" value="Mito_Ser/Thr_phosphatase"/>
</dbReference>
<keyword evidence="7" id="KW-0472">Membrane</keyword>
<evidence type="ECO:0000256" key="4">
    <source>
        <dbReference type="ARBA" id="ARBA00022787"/>
    </source>
</evidence>
<dbReference type="PANTHER" id="PTHR20935:SF0">
    <property type="entry name" value="SERINE_THREONINE-PROTEIN PHOSPHATASE PGAM5, MITOCHONDRIAL"/>
    <property type="match status" value="1"/>
</dbReference>
<proteinExistence type="inferred from homology"/>
<evidence type="ECO:0000256" key="11">
    <source>
        <dbReference type="ARBA" id="ARBA00040722"/>
    </source>
</evidence>
<evidence type="ECO:0000256" key="14">
    <source>
        <dbReference type="ARBA" id="ARBA00048336"/>
    </source>
</evidence>
<feature type="region of interest" description="Disordered" evidence="15">
    <location>
        <begin position="229"/>
        <end position="250"/>
    </location>
</feature>
<keyword evidence="4" id="KW-1000">Mitochondrion outer membrane</keyword>
<comment type="function">
    <text evidence="8">Displays phosphatase activity for serine/threonine residues, and dephosphorylates and activates Pk92B kinase. Has apparently no phosphoglycerate mutase activity.</text>
</comment>
<feature type="compositionally biased region" description="Basic and acidic residues" evidence="15">
    <location>
        <begin position="241"/>
        <end position="250"/>
    </location>
</feature>
<evidence type="ECO:0000256" key="6">
    <source>
        <dbReference type="ARBA" id="ARBA00023128"/>
    </source>
</evidence>